<keyword evidence="4" id="KW-1185">Reference proteome</keyword>
<comment type="caution">
    <text evidence="3">The sequence shown here is derived from an EMBL/GenBank/DDBJ whole genome shotgun (WGS) entry which is preliminary data.</text>
</comment>
<accession>A0AAD4MVA9</accession>
<name>A0AAD4MVA9_9BILA</name>
<feature type="compositionally biased region" description="Polar residues" evidence="1">
    <location>
        <begin position="50"/>
        <end position="60"/>
    </location>
</feature>
<organism evidence="3 4">
    <name type="scientific">Ditylenchus destructor</name>
    <dbReference type="NCBI Taxonomy" id="166010"/>
    <lineage>
        <taxon>Eukaryota</taxon>
        <taxon>Metazoa</taxon>
        <taxon>Ecdysozoa</taxon>
        <taxon>Nematoda</taxon>
        <taxon>Chromadorea</taxon>
        <taxon>Rhabditida</taxon>
        <taxon>Tylenchina</taxon>
        <taxon>Tylenchomorpha</taxon>
        <taxon>Sphaerularioidea</taxon>
        <taxon>Anguinidae</taxon>
        <taxon>Anguininae</taxon>
        <taxon>Ditylenchus</taxon>
    </lineage>
</organism>
<evidence type="ECO:0000256" key="2">
    <source>
        <dbReference type="SAM" id="SignalP"/>
    </source>
</evidence>
<feature type="chain" id="PRO_5042288012" evidence="2">
    <location>
        <begin position="22"/>
        <end position="97"/>
    </location>
</feature>
<dbReference type="AlphaFoldDB" id="A0AAD4MVA9"/>
<gene>
    <name evidence="3" type="ORF">DdX_15287</name>
</gene>
<proteinExistence type="predicted"/>
<reference evidence="3" key="1">
    <citation type="submission" date="2022-01" db="EMBL/GenBank/DDBJ databases">
        <title>Genome Sequence Resource for Two Populations of Ditylenchus destructor, the Migratory Endoparasitic Phytonematode.</title>
        <authorList>
            <person name="Zhang H."/>
            <person name="Lin R."/>
            <person name="Xie B."/>
        </authorList>
    </citation>
    <scope>NUCLEOTIDE SEQUENCE</scope>
    <source>
        <strain evidence="3">BazhouSP</strain>
    </source>
</reference>
<sequence length="97" mass="10651">MMNRYLLFSTLLGVFVSLVVGPPQAGQPGGVTLEDAKQLKARTHKEREQVASNPNHQASNGYFFEDQEKTLALKDMELAVADTVINFLSSKGAKRTV</sequence>
<protein>
    <submittedName>
        <fullName evidence="3">Uncharacterized protein</fullName>
    </submittedName>
</protein>
<feature type="signal peptide" evidence="2">
    <location>
        <begin position="1"/>
        <end position="21"/>
    </location>
</feature>
<feature type="region of interest" description="Disordered" evidence="1">
    <location>
        <begin position="40"/>
        <end position="60"/>
    </location>
</feature>
<evidence type="ECO:0000313" key="4">
    <source>
        <dbReference type="Proteomes" id="UP001201812"/>
    </source>
</evidence>
<dbReference type="EMBL" id="JAKKPZ010000093">
    <property type="protein sequence ID" value="KAI1702777.1"/>
    <property type="molecule type" value="Genomic_DNA"/>
</dbReference>
<dbReference type="Proteomes" id="UP001201812">
    <property type="component" value="Unassembled WGS sequence"/>
</dbReference>
<evidence type="ECO:0000256" key="1">
    <source>
        <dbReference type="SAM" id="MobiDB-lite"/>
    </source>
</evidence>
<keyword evidence="2" id="KW-0732">Signal</keyword>
<evidence type="ECO:0000313" key="3">
    <source>
        <dbReference type="EMBL" id="KAI1702777.1"/>
    </source>
</evidence>